<name>A0AAP0D3H0_9ASTR</name>
<dbReference type="Pfam" id="PF13966">
    <property type="entry name" value="zf-RVT"/>
    <property type="match status" value="1"/>
</dbReference>
<dbReference type="Proteomes" id="UP001408789">
    <property type="component" value="Unassembled WGS sequence"/>
</dbReference>
<feature type="compositionally biased region" description="Gly residues" evidence="1">
    <location>
        <begin position="161"/>
        <end position="175"/>
    </location>
</feature>
<comment type="caution">
    <text evidence="3">The sequence shown here is derived from an EMBL/GenBank/DDBJ whole genome shotgun (WGS) entry which is preliminary data.</text>
</comment>
<dbReference type="AlphaFoldDB" id="A0AAP0D3H0"/>
<feature type="region of interest" description="Disordered" evidence="1">
    <location>
        <begin position="154"/>
        <end position="202"/>
    </location>
</feature>
<evidence type="ECO:0000256" key="1">
    <source>
        <dbReference type="SAM" id="MobiDB-lite"/>
    </source>
</evidence>
<accession>A0AAP0D3H0</accession>
<organism evidence="3 4">
    <name type="scientific">Deinandra increscens subsp. villosa</name>
    <dbReference type="NCBI Taxonomy" id="3103831"/>
    <lineage>
        <taxon>Eukaryota</taxon>
        <taxon>Viridiplantae</taxon>
        <taxon>Streptophyta</taxon>
        <taxon>Embryophyta</taxon>
        <taxon>Tracheophyta</taxon>
        <taxon>Spermatophyta</taxon>
        <taxon>Magnoliopsida</taxon>
        <taxon>eudicotyledons</taxon>
        <taxon>Gunneridae</taxon>
        <taxon>Pentapetalae</taxon>
        <taxon>asterids</taxon>
        <taxon>campanulids</taxon>
        <taxon>Asterales</taxon>
        <taxon>Asteraceae</taxon>
        <taxon>Asteroideae</taxon>
        <taxon>Heliantheae alliance</taxon>
        <taxon>Madieae</taxon>
        <taxon>Madiinae</taxon>
        <taxon>Deinandra</taxon>
    </lineage>
</organism>
<feature type="domain" description="Reverse transcriptase zinc-binding" evidence="2">
    <location>
        <begin position="41"/>
        <end position="107"/>
    </location>
</feature>
<sequence length="202" mass="22717">MDRLMSHNGEQWIWNGGDGAEFCSSEIRRLLVNLDAPQGVPKLAWNKLIPGKVNAFIWRIQRGRIATVDELKKRGIRIANEVCYLCKDGSESMLHLFTGCFFASVVWQRVMDWLKLPSFWAVMYATCWSIWRERNEAAFRGKEPSINNVIKQTAEEEGGEARTGGGGLIPAGGGQWRTSSIEDPCDLRAPSTVDRNSDRLNG</sequence>
<dbReference type="PANTHER" id="PTHR33116">
    <property type="entry name" value="REVERSE TRANSCRIPTASE ZINC-BINDING DOMAIN-CONTAINING PROTEIN-RELATED-RELATED"/>
    <property type="match status" value="1"/>
</dbReference>
<dbReference type="PANTHER" id="PTHR33116:SF78">
    <property type="entry name" value="OS12G0587133 PROTEIN"/>
    <property type="match status" value="1"/>
</dbReference>
<evidence type="ECO:0000259" key="2">
    <source>
        <dbReference type="Pfam" id="PF13966"/>
    </source>
</evidence>
<protein>
    <recommendedName>
        <fullName evidence="2">Reverse transcriptase zinc-binding domain-containing protein</fullName>
    </recommendedName>
</protein>
<dbReference type="InterPro" id="IPR026960">
    <property type="entry name" value="RVT-Znf"/>
</dbReference>
<gene>
    <name evidence="3" type="ORF">SSX86_015164</name>
</gene>
<evidence type="ECO:0000313" key="3">
    <source>
        <dbReference type="EMBL" id="KAK9065763.1"/>
    </source>
</evidence>
<dbReference type="EMBL" id="JBCNJP010000016">
    <property type="protein sequence ID" value="KAK9065763.1"/>
    <property type="molecule type" value="Genomic_DNA"/>
</dbReference>
<proteinExistence type="predicted"/>
<reference evidence="3 4" key="1">
    <citation type="submission" date="2024-04" db="EMBL/GenBank/DDBJ databases">
        <title>The reference genome of an endangered Asteraceae, Deinandra increscens subsp. villosa, native to the Central Coast of California.</title>
        <authorList>
            <person name="Guilliams M."/>
            <person name="Hasenstab-Lehman K."/>
            <person name="Meyer R."/>
            <person name="Mcevoy S."/>
        </authorList>
    </citation>
    <scope>NUCLEOTIDE SEQUENCE [LARGE SCALE GENOMIC DNA]</scope>
    <source>
        <tissue evidence="3">Leaf</tissue>
    </source>
</reference>
<evidence type="ECO:0000313" key="4">
    <source>
        <dbReference type="Proteomes" id="UP001408789"/>
    </source>
</evidence>
<keyword evidence="4" id="KW-1185">Reference proteome</keyword>